<keyword evidence="2" id="KW-0413">Isomerase</keyword>
<dbReference type="NCBIfam" id="NF005498">
    <property type="entry name" value="PRK07112.1"/>
    <property type="match status" value="1"/>
</dbReference>
<evidence type="ECO:0000313" key="3">
    <source>
        <dbReference type="Proteomes" id="UP000256686"/>
    </source>
</evidence>
<comment type="caution">
    <text evidence="2">The sequence shown here is derived from an EMBL/GenBank/DDBJ whole genome shotgun (WGS) entry which is preliminary data.</text>
</comment>
<dbReference type="PANTHER" id="PTHR42964">
    <property type="entry name" value="ENOYL-COA HYDRATASE"/>
    <property type="match status" value="1"/>
</dbReference>
<dbReference type="InterPro" id="IPR029045">
    <property type="entry name" value="ClpP/crotonase-like_dom_sf"/>
</dbReference>
<organism evidence="2 3">
    <name type="scientific">Chryseobacterium pennae</name>
    <dbReference type="NCBI Taxonomy" id="2258962"/>
    <lineage>
        <taxon>Bacteria</taxon>
        <taxon>Pseudomonadati</taxon>
        <taxon>Bacteroidota</taxon>
        <taxon>Flavobacteriia</taxon>
        <taxon>Flavobacteriales</taxon>
        <taxon>Weeksellaceae</taxon>
        <taxon>Chryseobacterium group</taxon>
        <taxon>Chryseobacterium</taxon>
    </lineage>
</organism>
<dbReference type="PANTHER" id="PTHR42964:SF1">
    <property type="entry name" value="POLYKETIDE BIOSYNTHESIS ENOYL-COA HYDRATASE PKSH-RELATED"/>
    <property type="match status" value="1"/>
</dbReference>
<dbReference type="Gene3D" id="6.10.30.40">
    <property type="match status" value="1"/>
</dbReference>
<dbReference type="SUPFAM" id="SSF52096">
    <property type="entry name" value="ClpP/crotonase"/>
    <property type="match status" value="1"/>
</dbReference>
<dbReference type="Gene3D" id="3.90.226.10">
    <property type="entry name" value="2-enoyl-CoA Hydratase, Chain A, domain 1"/>
    <property type="match status" value="1"/>
</dbReference>
<sequence length="262" mass="29008">MTGILQTVFSTVKLRQDGGTVTIRIDRPEAQNSINSVLLSEMRSILTGIEENTEIKVVILEGTNGIFCTGMDFRALTSDVEGKLASRDSEEYYELLKQFSSTGKIIVSKVDGRVNAGGIGLVAASDIVIASERSTFALSEALFGLLPACVLPYLIRRIGYQKALMMTLTTQVYPCERAYELGLIDVKTNDPDNEVRKLLLRLTKLETQTIKGAKNYLEKLWIIDEQTKQLAVNTISELAGSDQVQTTIKNYLSTGRFPWEGK</sequence>
<keyword evidence="3" id="KW-1185">Reference proteome</keyword>
<dbReference type="CDD" id="cd06558">
    <property type="entry name" value="crotonase-like"/>
    <property type="match status" value="1"/>
</dbReference>
<name>A0A3D9C4K5_9FLAO</name>
<evidence type="ECO:0000256" key="1">
    <source>
        <dbReference type="ARBA" id="ARBA00005254"/>
    </source>
</evidence>
<dbReference type="EMBL" id="QNVT01000021">
    <property type="protein sequence ID" value="REC60793.1"/>
    <property type="molecule type" value="Genomic_DNA"/>
</dbReference>
<proteinExistence type="inferred from homology"/>
<comment type="similarity">
    <text evidence="1">Belongs to the enoyl-CoA hydratase/isomerase family.</text>
</comment>
<protein>
    <submittedName>
        <fullName evidence="2">Enoyl-CoA hydratase/isomerase</fullName>
    </submittedName>
</protein>
<dbReference type="InterPro" id="IPR001753">
    <property type="entry name" value="Enoyl-CoA_hydra/iso"/>
</dbReference>
<reference evidence="3" key="1">
    <citation type="submission" date="2018-06" db="EMBL/GenBank/DDBJ databases">
        <authorList>
            <person name="Lum Nde A."/>
            <person name="Hugo C."/>
        </authorList>
    </citation>
    <scope>NUCLEOTIDE SEQUENCE [LARGE SCALE GENOMIC DNA]</scope>
    <source>
        <strain evidence="3">1_F178</strain>
    </source>
</reference>
<dbReference type="GO" id="GO:0016853">
    <property type="term" value="F:isomerase activity"/>
    <property type="evidence" value="ECO:0007669"/>
    <property type="project" value="UniProtKB-KW"/>
</dbReference>
<evidence type="ECO:0000313" key="2">
    <source>
        <dbReference type="EMBL" id="REC60793.1"/>
    </source>
</evidence>
<dbReference type="AlphaFoldDB" id="A0A3D9C4K5"/>
<dbReference type="Proteomes" id="UP000256686">
    <property type="component" value="Unassembled WGS sequence"/>
</dbReference>
<accession>A0A3D9C4K5</accession>
<dbReference type="InterPro" id="IPR051683">
    <property type="entry name" value="Enoyl-CoA_Hydratase/Isomerase"/>
</dbReference>
<gene>
    <name evidence="2" type="ORF">DRF65_19405</name>
</gene>
<dbReference type="Pfam" id="PF00378">
    <property type="entry name" value="ECH_1"/>
    <property type="match status" value="1"/>
</dbReference>